<evidence type="ECO:0000256" key="6">
    <source>
        <dbReference type="ARBA" id="ARBA00012251"/>
    </source>
</evidence>
<dbReference type="GO" id="GO:0016874">
    <property type="term" value="F:ligase activity"/>
    <property type="evidence" value="ECO:0007669"/>
    <property type="project" value="UniProtKB-KW"/>
</dbReference>
<evidence type="ECO:0000256" key="14">
    <source>
        <dbReference type="SAM" id="MobiDB-lite"/>
    </source>
</evidence>
<dbReference type="OrthoDB" id="10009520at2759"/>
<comment type="pathway">
    <text evidence="4">Protein modification; protein ubiquitination.</text>
</comment>
<dbReference type="Gene3D" id="1.20.120.1750">
    <property type="match status" value="1"/>
</dbReference>
<dbReference type="InterPro" id="IPR013083">
    <property type="entry name" value="Znf_RING/FYVE/PHD"/>
</dbReference>
<accession>A0A2P5DYC2</accession>
<evidence type="ECO:0000259" key="15">
    <source>
        <dbReference type="PROSITE" id="PS50089"/>
    </source>
</evidence>
<dbReference type="GO" id="GO:0061630">
    <property type="term" value="F:ubiquitin protein ligase activity"/>
    <property type="evidence" value="ECO:0007669"/>
    <property type="project" value="UniProtKB-EC"/>
</dbReference>
<dbReference type="EMBL" id="JXTC01000242">
    <property type="protein sequence ID" value="PON78295.1"/>
    <property type="molecule type" value="Genomic_DNA"/>
</dbReference>
<dbReference type="InterPro" id="IPR044066">
    <property type="entry name" value="TRIAD_supradom"/>
</dbReference>
<dbReference type="GO" id="GO:0008270">
    <property type="term" value="F:zinc ion binding"/>
    <property type="evidence" value="ECO:0007669"/>
    <property type="project" value="UniProtKB-KW"/>
</dbReference>
<feature type="domain" description="RING-type" evidence="16">
    <location>
        <begin position="104"/>
        <end position="284"/>
    </location>
</feature>
<keyword evidence="9" id="KW-0677">Repeat</keyword>
<dbReference type="FunFam" id="3.30.40.10:FF:000230">
    <property type="entry name" value="RBR-type E3 ubiquitin transferase"/>
    <property type="match status" value="1"/>
</dbReference>
<evidence type="ECO:0000313" key="17">
    <source>
        <dbReference type="EMBL" id="PON78295.1"/>
    </source>
</evidence>
<feature type="region of interest" description="Disordered" evidence="14">
    <location>
        <begin position="1"/>
        <end position="25"/>
    </location>
</feature>
<dbReference type="EC" id="2.3.2.31" evidence="6"/>
<gene>
    <name evidence="17" type="ORF">TorRG33x02_238890</name>
</gene>
<dbReference type="InParanoid" id="A0A2P5DYC2"/>
<keyword evidence="18" id="KW-1185">Reference proteome</keyword>
<dbReference type="PROSITE" id="PS00518">
    <property type="entry name" value="ZF_RING_1"/>
    <property type="match status" value="1"/>
</dbReference>
<comment type="function">
    <text evidence="3">Might act as an E3 ubiquitin-protein ligase, or as part of E3 complex, which accepts ubiquitin from specific E2 ubiquitin-conjugating enzymes and then transfers it to substrates.</text>
</comment>
<evidence type="ECO:0000256" key="12">
    <source>
        <dbReference type="ARBA" id="ARBA00022833"/>
    </source>
</evidence>
<dbReference type="Pfam" id="PF00097">
    <property type="entry name" value="zf-C3HC4"/>
    <property type="match status" value="1"/>
</dbReference>
<reference evidence="18" key="1">
    <citation type="submission" date="2016-06" db="EMBL/GenBank/DDBJ databases">
        <title>Parallel loss of symbiosis genes in relatives of nitrogen-fixing non-legume Parasponia.</title>
        <authorList>
            <person name="Van Velzen R."/>
            <person name="Holmer R."/>
            <person name="Bu F."/>
            <person name="Rutten L."/>
            <person name="Van Zeijl A."/>
            <person name="Liu W."/>
            <person name="Santuari L."/>
            <person name="Cao Q."/>
            <person name="Sharma T."/>
            <person name="Shen D."/>
            <person name="Roswanjaya Y."/>
            <person name="Wardhani T."/>
            <person name="Kalhor M.S."/>
            <person name="Jansen J."/>
            <person name="Van den Hoogen J."/>
            <person name="Gungor B."/>
            <person name="Hartog M."/>
            <person name="Hontelez J."/>
            <person name="Verver J."/>
            <person name="Yang W.-C."/>
            <person name="Schijlen E."/>
            <person name="Repin R."/>
            <person name="Schilthuizen M."/>
            <person name="Schranz E."/>
            <person name="Heidstra R."/>
            <person name="Miyata K."/>
            <person name="Fedorova E."/>
            <person name="Kohlen W."/>
            <person name="Bisseling T."/>
            <person name="Smit S."/>
            <person name="Geurts R."/>
        </authorList>
    </citation>
    <scope>NUCLEOTIDE SEQUENCE [LARGE SCALE GENOMIC DNA]</scope>
    <source>
        <strain evidence="18">cv. RG33-2</strain>
    </source>
</reference>
<dbReference type="CDD" id="cd22582">
    <property type="entry name" value="BRcat_RBR_unk"/>
    <property type="match status" value="1"/>
</dbReference>
<dbReference type="PROSITE" id="PS51873">
    <property type="entry name" value="TRIAD"/>
    <property type="match status" value="1"/>
</dbReference>
<evidence type="ECO:0000256" key="7">
    <source>
        <dbReference type="ARBA" id="ARBA00022679"/>
    </source>
</evidence>
<evidence type="ECO:0000256" key="8">
    <source>
        <dbReference type="ARBA" id="ARBA00022723"/>
    </source>
</evidence>
<dbReference type="AlphaFoldDB" id="A0A2P5DYC2"/>
<dbReference type="UniPathway" id="UPA00143"/>
<keyword evidence="10 13" id="KW-0863">Zinc-finger</keyword>
<evidence type="ECO:0000256" key="1">
    <source>
        <dbReference type="ARBA" id="ARBA00001798"/>
    </source>
</evidence>
<dbReference type="Gene3D" id="3.30.40.10">
    <property type="entry name" value="Zinc/RING finger domain, C3HC4 (zinc finger)"/>
    <property type="match status" value="1"/>
</dbReference>
<name>A0A2P5DYC2_TREOI</name>
<comment type="cofactor">
    <cofactor evidence="2">
        <name>Zn(2+)</name>
        <dbReference type="ChEBI" id="CHEBI:29105"/>
    </cofactor>
</comment>
<dbReference type="Pfam" id="PF01485">
    <property type="entry name" value="IBR"/>
    <property type="match status" value="1"/>
</dbReference>
<dbReference type="GO" id="GO:0016567">
    <property type="term" value="P:protein ubiquitination"/>
    <property type="evidence" value="ECO:0007669"/>
    <property type="project" value="UniProtKB-UniPathway"/>
</dbReference>
<evidence type="ECO:0000256" key="9">
    <source>
        <dbReference type="ARBA" id="ARBA00022737"/>
    </source>
</evidence>
<feature type="domain" description="RING-type" evidence="15">
    <location>
        <begin position="108"/>
        <end position="153"/>
    </location>
</feature>
<evidence type="ECO:0000256" key="3">
    <source>
        <dbReference type="ARBA" id="ARBA00003976"/>
    </source>
</evidence>
<dbReference type="PANTHER" id="PTHR11685">
    <property type="entry name" value="RBR FAMILY RING FINGER AND IBR DOMAIN-CONTAINING"/>
    <property type="match status" value="1"/>
</dbReference>
<keyword evidence="8" id="KW-0479">Metal-binding</keyword>
<evidence type="ECO:0000256" key="10">
    <source>
        <dbReference type="ARBA" id="ARBA00022771"/>
    </source>
</evidence>
<dbReference type="PROSITE" id="PS50089">
    <property type="entry name" value="ZF_RING_2"/>
    <property type="match status" value="1"/>
</dbReference>
<evidence type="ECO:0000256" key="4">
    <source>
        <dbReference type="ARBA" id="ARBA00004906"/>
    </source>
</evidence>
<evidence type="ECO:0000256" key="5">
    <source>
        <dbReference type="ARBA" id="ARBA00005884"/>
    </source>
</evidence>
<dbReference type="Proteomes" id="UP000237000">
    <property type="component" value="Unassembled WGS sequence"/>
</dbReference>
<protein>
    <recommendedName>
        <fullName evidence="6">RBR-type E3 ubiquitin transferase</fullName>
        <ecNumber evidence="6">2.3.2.31</ecNumber>
    </recommendedName>
</protein>
<evidence type="ECO:0000256" key="13">
    <source>
        <dbReference type="PROSITE-ProRule" id="PRU00175"/>
    </source>
</evidence>
<dbReference type="SMART" id="SM00647">
    <property type="entry name" value="IBR"/>
    <property type="match status" value="1"/>
</dbReference>
<dbReference type="InterPro" id="IPR031127">
    <property type="entry name" value="E3_UB_ligase_RBR"/>
</dbReference>
<evidence type="ECO:0000256" key="11">
    <source>
        <dbReference type="ARBA" id="ARBA00022786"/>
    </source>
</evidence>
<dbReference type="InterPro" id="IPR002867">
    <property type="entry name" value="IBR_dom"/>
</dbReference>
<dbReference type="STRING" id="63057.A0A2P5DYC2"/>
<dbReference type="InterPro" id="IPR017907">
    <property type="entry name" value="Znf_RING_CS"/>
</dbReference>
<comment type="similarity">
    <text evidence="5">Belongs to the RBR family. Ariadne subfamily.</text>
</comment>
<comment type="caution">
    <text evidence="17">The sequence shown here is derived from an EMBL/GenBank/DDBJ whole genome shotgun (WGS) entry which is preliminary data.</text>
</comment>
<dbReference type="SUPFAM" id="SSF57850">
    <property type="entry name" value="RING/U-box"/>
    <property type="match status" value="3"/>
</dbReference>
<keyword evidence="7" id="KW-0808">Transferase</keyword>
<dbReference type="InterPro" id="IPR001841">
    <property type="entry name" value="Znf_RING"/>
</dbReference>
<comment type="catalytic activity">
    <reaction evidence="1">
        <text>[E2 ubiquitin-conjugating enzyme]-S-ubiquitinyl-L-cysteine + [acceptor protein]-L-lysine = [E2 ubiquitin-conjugating enzyme]-L-cysteine + [acceptor protein]-N(6)-ubiquitinyl-L-lysine.</text>
        <dbReference type="EC" id="2.3.2.31"/>
    </reaction>
</comment>
<evidence type="ECO:0000259" key="16">
    <source>
        <dbReference type="PROSITE" id="PS51873"/>
    </source>
</evidence>
<keyword evidence="12" id="KW-0862">Zinc</keyword>
<evidence type="ECO:0000313" key="18">
    <source>
        <dbReference type="Proteomes" id="UP000237000"/>
    </source>
</evidence>
<dbReference type="InterPro" id="IPR018957">
    <property type="entry name" value="Znf_C3HC4_RING-type"/>
</dbReference>
<sequence>MSSSSSSGINSCMDQNTKAKRLKEKEQTKSTKWEIIGRSCRKGLSLVLSLSGITFIWKIGRSCWEGLLSLFGICNYDKKTKLGGSRSKGNELEKTVEENDQKHLIVFCDICMDMKTETEMFWSSDCSHSYCLVCIGSHVAAKIGQNIINVKCPDLGCKSFLDPQNCAVFIPRQVLDRWEAALCESVLGSNKIYCPFKDCSALLVDDGNGVLTSAECPHCHGLFCARCKVPWHAGSKCKSYKTGTQDETADNNFIALAKREKWQKCPACGFYVQKIQGCKHIKCR</sequence>
<keyword evidence="17" id="KW-0436">Ligase</keyword>
<organism evidence="17 18">
    <name type="scientific">Trema orientale</name>
    <name type="common">Charcoal tree</name>
    <name type="synonym">Celtis orientalis</name>
    <dbReference type="NCBI Taxonomy" id="63057"/>
    <lineage>
        <taxon>Eukaryota</taxon>
        <taxon>Viridiplantae</taxon>
        <taxon>Streptophyta</taxon>
        <taxon>Embryophyta</taxon>
        <taxon>Tracheophyta</taxon>
        <taxon>Spermatophyta</taxon>
        <taxon>Magnoliopsida</taxon>
        <taxon>eudicotyledons</taxon>
        <taxon>Gunneridae</taxon>
        <taxon>Pentapetalae</taxon>
        <taxon>rosids</taxon>
        <taxon>fabids</taxon>
        <taxon>Rosales</taxon>
        <taxon>Cannabaceae</taxon>
        <taxon>Trema</taxon>
    </lineage>
</organism>
<keyword evidence="11" id="KW-0833">Ubl conjugation pathway</keyword>
<proteinExistence type="inferred from homology"/>
<evidence type="ECO:0000256" key="2">
    <source>
        <dbReference type="ARBA" id="ARBA00001947"/>
    </source>
</evidence>